<dbReference type="EMBL" id="AUSU01006683">
    <property type="protein sequence ID" value="EPS61657.1"/>
    <property type="molecule type" value="Genomic_DNA"/>
</dbReference>
<feature type="transmembrane region" description="Helical" evidence="6">
    <location>
        <begin position="193"/>
        <end position="211"/>
    </location>
</feature>
<dbReference type="GO" id="GO:0007009">
    <property type="term" value="P:plasma membrane organization"/>
    <property type="evidence" value="ECO:0007669"/>
    <property type="project" value="TreeGrafter"/>
</dbReference>
<dbReference type="SMART" id="SM00724">
    <property type="entry name" value="TLC"/>
    <property type="match status" value="1"/>
</dbReference>
<comment type="subcellular location">
    <subcellularLocation>
        <location evidence="1">Membrane</location>
        <topology evidence="1">Multi-pass membrane protein</topology>
    </subcellularLocation>
</comment>
<organism evidence="8 9">
    <name type="scientific">Genlisea aurea</name>
    <dbReference type="NCBI Taxonomy" id="192259"/>
    <lineage>
        <taxon>Eukaryota</taxon>
        <taxon>Viridiplantae</taxon>
        <taxon>Streptophyta</taxon>
        <taxon>Embryophyta</taxon>
        <taxon>Tracheophyta</taxon>
        <taxon>Spermatophyta</taxon>
        <taxon>Magnoliopsida</taxon>
        <taxon>eudicotyledons</taxon>
        <taxon>Gunneridae</taxon>
        <taxon>Pentapetalae</taxon>
        <taxon>asterids</taxon>
        <taxon>lamiids</taxon>
        <taxon>Lamiales</taxon>
        <taxon>Lentibulariaceae</taxon>
        <taxon>Genlisea</taxon>
    </lineage>
</organism>
<name>S8DPF3_9LAMI</name>
<feature type="transmembrane region" description="Helical" evidence="6">
    <location>
        <begin position="231"/>
        <end position="251"/>
    </location>
</feature>
<evidence type="ECO:0000256" key="3">
    <source>
        <dbReference type="ARBA" id="ARBA00022989"/>
    </source>
</evidence>
<dbReference type="PANTHER" id="PTHR13439:SF4">
    <property type="entry name" value="TLC DOMAIN-CONTAINING PROTEIN"/>
    <property type="match status" value="1"/>
</dbReference>
<gene>
    <name evidence="8" type="ORF">M569_13142</name>
</gene>
<comment type="caution">
    <text evidence="8">The sequence shown here is derived from an EMBL/GenBank/DDBJ whole genome shotgun (WGS) entry which is preliminary data.</text>
</comment>
<reference evidence="8 9" key="1">
    <citation type="journal article" date="2013" name="BMC Genomics">
        <title>The miniature genome of a carnivorous plant Genlisea aurea contains a low number of genes and short non-coding sequences.</title>
        <authorList>
            <person name="Leushkin E.V."/>
            <person name="Sutormin R.A."/>
            <person name="Nabieva E.R."/>
            <person name="Penin A.A."/>
            <person name="Kondrashov A.S."/>
            <person name="Logacheva M.D."/>
        </authorList>
    </citation>
    <scope>NUCLEOTIDE SEQUENCE [LARGE SCALE GENOMIC DNA]</scope>
</reference>
<feature type="transmembrane region" description="Helical" evidence="6">
    <location>
        <begin position="154"/>
        <end position="172"/>
    </location>
</feature>
<feature type="non-terminal residue" evidence="8">
    <location>
        <position position="261"/>
    </location>
</feature>
<dbReference type="Proteomes" id="UP000015453">
    <property type="component" value="Unassembled WGS sequence"/>
</dbReference>
<evidence type="ECO:0000256" key="2">
    <source>
        <dbReference type="ARBA" id="ARBA00022692"/>
    </source>
</evidence>
<dbReference type="InterPro" id="IPR006634">
    <property type="entry name" value="TLC-dom"/>
</dbReference>
<accession>S8DPF3</accession>
<evidence type="ECO:0000256" key="6">
    <source>
        <dbReference type="SAM" id="Phobius"/>
    </source>
</evidence>
<evidence type="ECO:0000256" key="4">
    <source>
        <dbReference type="ARBA" id="ARBA00023136"/>
    </source>
</evidence>
<evidence type="ECO:0000256" key="5">
    <source>
        <dbReference type="PROSITE-ProRule" id="PRU00205"/>
    </source>
</evidence>
<dbReference type="GO" id="GO:0055091">
    <property type="term" value="P:phospholipid homeostasis"/>
    <property type="evidence" value="ECO:0007669"/>
    <property type="project" value="TreeGrafter"/>
</dbReference>
<dbReference type="PANTHER" id="PTHR13439">
    <property type="entry name" value="CT120 PROTEIN"/>
    <property type="match status" value="1"/>
</dbReference>
<keyword evidence="4 5" id="KW-0472">Membrane</keyword>
<dbReference type="PROSITE" id="PS50922">
    <property type="entry name" value="TLC"/>
    <property type="match status" value="1"/>
</dbReference>
<evidence type="ECO:0000256" key="1">
    <source>
        <dbReference type="ARBA" id="ARBA00004141"/>
    </source>
</evidence>
<evidence type="ECO:0000313" key="9">
    <source>
        <dbReference type="Proteomes" id="UP000015453"/>
    </source>
</evidence>
<dbReference type="Pfam" id="PF03798">
    <property type="entry name" value="TRAM_LAG1_CLN8"/>
    <property type="match status" value="1"/>
</dbReference>
<evidence type="ECO:0000259" key="7">
    <source>
        <dbReference type="PROSITE" id="PS50922"/>
    </source>
</evidence>
<protein>
    <recommendedName>
        <fullName evidence="7">TLC domain-containing protein</fullName>
    </recommendedName>
</protein>
<sequence>GAFFMATLFMWSISVIFEILFNNRPELSTIFIGFLFFQSANLFIRKCSSSRDPDPLFVNTCVSLLHASITSAAVVSIVVKEWRRSGVHRMFEHSELVETTWSCAYEALCISCGYFAYDQSDMLLNGVYNTPSILLHHLVLLVCFTLALYRKLTINYLILTLICELHSISLHVRKLRRMSRIRDQNRTAVKVEWMLNFATFLSARFASHVLITIKLLRDATKFQQGGVELPLALTGMAAMNLLNVFLGMDLLSAYTRETRRR</sequence>
<feature type="transmembrane region" description="Helical" evidence="6">
    <location>
        <begin position="56"/>
        <end position="79"/>
    </location>
</feature>
<evidence type="ECO:0000313" key="8">
    <source>
        <dbReference type="EMBL" id="EPS61657.1"/>
    </source>
</evidence>
<dbReference type="AlphaFoldDB" id="S8DPF3"/>
<dbReference type="InterPro" id="IPR050846">
    <property type="entry name" value="TLCD"/>
</dbReference>
<keyword evidence="3 6" id="KW-1133">Transmembrane helix</keyword>
<keyword evidence="9" id="KW-1185">Reference proteome</keyword>
<dbReference type="GO" id="GO:0097035">
    <property type="term" value="P:regulation of membrane lipid distribution"/>
    <property type="evidence" value="ECO:0007669"/>
    <property type="project" value="TreeGrafter"/>
</dbReference>
<proteinExistence type="predicted"/>
<feature type="transmembrane region" description="Helical" evidence="6">
    <location>
        <begin position="27"/>
        <end position="44"/>
    </location>
</feature>
<feature type="transmembrane region" description="Helical" evidence="6">
    <location>
        <begin position="129"/>
        <end position="148"/>
    </location>
</feature>
<keyword evidence="2 5" id="KW-0812">Transmembrane</keyword>
<feature type="domain" description="TLC" evidence="7">
    <location>
        <begin position="52"/>
        <end position="259"/>
    </location>
</feature>
<feature type="non-terminal residue" evidence="8">
    <location>
        <position position="1"/>
    </location>
</feature>
<dbReference type="GO" id="GO:0071709">
    <property type="term" value="P:membrane assembly"/>
    <property type="evidence" value="ECO:0007669"/>
    <property type="project" value="TreeGrafter"/>
</dbReference>
<dbReference type="OrthoDB" id="10266980at2759"/>
<dbReference type="GO" id="GO:0005886">
    <property type="term" value="C:plasma membrane"/>
    <property type="evidence" value="ECO:0007669"/>
    <property type="project" value="TreeGrafter"/>
</dbReference>